<feature type="non-terminal residue" evidence="10">
    <location>
        <position position="1"/>
    </location>
</feature>
<reference evidence="10 11" key="1">
    <citation type="submission" date="2020-10" db="EMBL/GenBank/DDBJ databases">
        <title>The Coptis chinensis genome and diversification of protoberbering-type alkaloids.</title>
        <authorList>
            <person name="Wang B."/>
            <person name="Shu S."/>
            <person name="Song C."/>
            <person name="Liu Y."/>
        </authorList>
    </citation>
    <scope>NUCLEOTIDE SEQUENCE [LARGE SCALE GENOMIC DNA]</scope>
    <source>
        <strain evidence="10">HL-2020</strain>
        <tissue evidence="10">Leaf</tissue>
    </source>
</reference>
<evidence type="ECO:0000256" key="3">
    <source>
        <dbReference type="ARBA" id="ARBA00022741"/>
    </source>
</evidence>
<dbReference type="SMART" id="SM00220">
    <property type="entry name" value="S_TKc"/>
    <property type="match status" value="1"/>
</dbReference>
<dbReference type="AlphaFoldDB" id="A0A835IDJ3"/>
<accession>A0A835IDJ3</accession>
<dbReference type="GO" id="GO:0005524">
    <property type="term" value="F:ATP binding"/>
    <property type="evidence" value="ECO:0007669"/>
    <property type="project" value="UniProtKB-KW"/>
</dbReference>
<sequence length="180" mass="20598">YISLLARAPDILPWKHAIHRDMKSENLLIGAQCVVSVHTFNRRRTMCGTLDYLPPEMVESVEHDANVDIWSIGVLCYEFLYKQDHKSGSQVRPLPPPKPIISSSAKDLISQVRLAAALHFCLKPIYTMLVKDSSQRLPLHKLLEHPWLSRTQISGIYRGKLQLLMNIHCDIMKALFKICD</sequence>
<feature type="domain" description="Protein kinase" evidence="9">
    <location>
        <begin position="1"/>
        <end position="148"/>
    </location>
</feature>
<keyword evidence="4" id="KW-0418">Kinase</keyword>
<dbReference type="InterPro" id="IPR000719">
    <property type="entry name" value="Prot_kinase_dom"/>
</dbReference>
<dbReference type="Proteomes" id="UP000631114">
    <property type="component" value="Unassembled WGS sequence"/>
</dbReference>
<evidence type="ECO:0000256" key="5">
    <source>
        <dbReference type="ARBA" id="ARBA00022840"/>
    </source>
</evidence>
<evidence type="ECO:0000256" key="6">
    <source>
        <dbReference type="PIRSR" id="PIRSR630616-1"/>
    </source>
</evidence>
<feature type="cross-link" description="Glycyl lysine isopeptide (Lys-Gly) (interchain with G-Cter in SUMO2)" evidence="8">
    <location>
        <position position="23"/>
    </location>
</feature>
<evidence type="ECO:0000256" key="2">
    <source>
        <dbReference type="ARBA" id="ARBA00022679"/>
    </source>
</evidence>
<evidence type="ECO:0000256" key="7">
    <source>
        <dbReference type="PIRSR" id="PIRSR630616-2"/>
    </source>
</evidence>
<feature type="active site" description="Proton acceptor" evidence="6">
    <location>
        <position position="21"/>
    </location>
</feature>
<evidence type="ECO:0000313" key="10">
    <source>
        <dbReference type="EMBL" id="KAF9614717.1"/>
    </source>
</evidence>
<comment type="caution">
    <text evidence="10">The sequence shown here is derived from an EMBL/GenBank/DDBJ whole genome shotgun (WGS) entry which is preliminary data.</text>
</comment>
<dbReference type="EMBL" id="JADFTS010000003">
    <property type="protein sequence ID" value="KAF9614717.1"/>
    <property type="molecule type" value="Genomic_DNA"/>
</dbReference>
<evidence type="ECO:0000259" key="9">
    <source>
        <dbReference type="PROSITE" id="PS50011"/>
    </source>
</evidence>
<dbReference type="SUPFAM" id="SSF56112">
    <property type="entry name" value="Protein kinase-like (PK-like)"/>
    <property type="match status" value="1"/>
</dbReference>
<keyword evidence="2" id="KW-0808">Transferase</keyword>
<dbReference type="InterPro" id="IPR030616">
    <property type="entry name" value="Aur-like"/>
</dbReference>
<keyword evidence="3 7" id="KW-0547">Nucleotide-binding</keyword>
<dbReference type="Pfam" id="PF00069">
    <property type="entry name" value="Pkinase"/>
    <property type="match status" value="1"/>
</dbReference>
<evidence type="ECO:0000256" key="8">
    <source>
        <dbReference type="PIRSR" id="PIRSR630616-3"/>
    </source>
</evidence>
<dbReference type="InterPro" id="IPR011009">
    <property type="entry name" value="Kinase-like_dom_sf"/>
</dbReference>
<gene>
    <name evidence="10" type="ORF">IFM89_020128</name>
</gene>
<dbReference type="PANTHER" id="PTHR24350">
    <property type="entry name" value="SERINE/THREONINE-PROTEIN KINASE IAL-RELATED"/>
    <property type="match status" value="1"/>
</dbReference>
<dbReference type="PROSITE" id="PS50011">
    <property type="entry name" value="PROTEIN_KINASE_DOM"/>
    <property type="match status" value="1"/>
</dbReference>
<keyword evidence="11" id="KW-1185">Reference proteome</keyword>
<evidence type="ECO:0000256" key="4">
    <source>
        <dbReference type="ARBA" id="ARBA00022777"/>
    </source>
</evidence>
<keyword evidence="5 7" id="KW-0067">ATP-binding</keyword>
<dbReference type="Gene3D" id="1.10.510.10">
    <property type="entry name" value="Transferase(Phosphotransferase) domain 1"/>
    <property type="match status" value="1"/>
</dbReference>
<organism evidence="10 11">
    <name type="scientific">Coptis chinensis</name>
    <dbReference type="NCBI Taxonomy" id="261450"/>
    <lineage>
        <taxon>Eukaryota</taxon>
        <taxon>Viridiplantae</taxon>
        <taxon>Streptophyta</taxon>
        <taxon>Embryophyta</taxon>
        <taxon>Tracheophyta</taxon>
        <taxon>Spermatophyta</taxon>
        <taxon>Magnoliopsida</taxon>
        <taxon>Ranunculales</taxon>
        <taxon>Ranunculaceae</taxon>
        <taxon>Coptidoideae</taxon>
        <taxon>Coptis</taxon>
    </lineage>
</organism>
<dbReference type="OrthoDB" id="377346at2759"/>
<protein>
    <recommendedName>
        <fullName evidence="9">Protein kinase domain-containing protein</fullName>
    </recommendedName>
</protein>
<evidence type="ECO:0000313" key="11">
    <source>
        <dbReference type="Proteomes" id="UP000631114"/>
    </source>
</evidence>
<keyword evidence="1" id="KW-0723">Serine/threonine-protein kinase</keyword>
<name>A0A835IDJ3_9MAGN</name>
<dbReference type="GO" id="GO:0004674">
    <property type="term" value="F:protein serine/threonine kinase activity"/>
    <property type="evidence" value="ECO:0007669"/>
    <property type="project" value="UniProtKB-KW"/>
</dbReference>
<evidence type="ECO:0000256" key="1">
    <source>
        <dbReference type="ARBA" id="ARBA00022527"/>
    </source>
</evidence>
<feature type="binding site" evidence="7">
    <location>
        <begin position="25"/>
        <end position="26"/>
    </location>
    <ligand>
        <name>ATP</name>
        <dbReference type="ChEBI" id="CHEBI:30616"/>
    </ligand>
</feature>
<proteinExistence type="predicted"/>